<organism evidence="1 2">
    <name type="scientific">Trichogramma kaykai</name>
    <dbReference type="NCBI Taxonomy" id="54128"/>
    <lineage>
        <taxon>Eukaryota</taxon>
        <taxon>Metazoa</taxon>
        <taxon>Ecdysozoa</taxon>
        <taxon>Arthropoda</taxon>
        <taxon>Hexapoda</taxon>
        <taxon>Insecta</taxon>
        <taxon>Pterygota</taxon>
        <taxon>Neoptera</taxon>
        <taxon>Endopterygota</taxon>
        <taxon>Hymenoptera</taxon>
        <taxon>Apocrita</taxon>
        <taxon>Proctotrupomorpha</taxon>
        <taxon>Chalcidoidea</taxon>
        <taxon>Trichogrammatidae</taxon>
        <taxon>Trichogramma</taxon>
    </lineage>
</organism>
<name>A0ABD2X4U3_9HYME</name>
<sequence length="130" mass="15104">MTFIALIVGKFNVILGGAVRVASIATVEMGIMFSFLLSEVIEGELTLYSGMRCREDQPNFAMGFLIAIWRYHFEQSFERVVLVVQSKQKTDERTWYIWKPIISCETRETYQFSESSLKEVTARCHNRFQT</sequence>
<dbReference type="EMBL" id="JBJJXI010000051">
    <property type="protein sequence ID" value="KAL3400388.1"/>
    <property type="molecule type" value="Genomic_DNA"/>
</dbReference>
<evidence type="ECO:0000313" key="1">
    <source>
        <dbReference type="EMBL" id="KAL3400388.1"/>
    </source>
</evidence>
<evidence type="ECO:0000313" key="2">
    <source>
        <dbReference type="Proteomes" id="UP001627154"/>
    </source>
</evidence>
<reference evidence="1 2" key="1">
    <citation type="journal article" date="2024" name="bioRxiv">
        <title>A reference genome for Trichogramma kaykai: A tiny desert-dwelling parasitoid wasp with competing sex-ratio distorters.</title>
        <authorList>
            <person name="Culotta J."/>
            <person name="Lindsey A.R."/>
        </authorList>
    </citation>
    <scope>NUCLEOTIDE SEQUENCE [LARGE SCALE GENOMIC DNA]</scope>
    <source>
        <strain evidence="1 2">KSX58</strain>
    </source>
</reference>
<gene>
    <name evidence="1" type="ORF">TKK_006254</name>
</gene>
<proteinExistence type="predicted"/>
<keyword evidence="2" id="KW-1185">Reference proteome</keyword>
<accession>A0ABD2X4U3</accession>
<dbReference type="Proteomes" id="UP001627154">
    <property type="component" value="Unassembled WGS sequence"/>
</dbReference>
<comment type="caution">
    <text evidence="1">The sequence shown here is derived from an EMBL/GenBank/DDBJ whole genome shotgun (WGS) entry which is preliminary data.</text>
</comment>
<dbReference type="AlphaFoldDB" id="A0ABD2X4U3"/>
<protein>
    <submittedName>
        <fullName evidence="1">Uncharacterized protein</fullName>
    </submittedName>
</protein>